<keyword evidence="6" id="KW-1185">Reference proteome</keyword>
<keyword evidence="3" id="KW-0418">Kinase</keyword>
<evidence type="ECO:0000259" key="4">
    <source>
        <dbReference type="Pfam" id="PF00294"/>
    </source>
</evidence>
<evidence type="ECO:0000313" key="6">
    <source>
        <dbReference type="Proteomes" id="UP000000925"/>
    </source>
</evidence>
<dbReference type="InterPro" id="IPR011611">
    <property type="entry name" value="PfkB_dom"/>
</dbReference>
<evidence type="ECO:0000256" key="2">
    <source>
        <dbReference type="ARBA" id="ARBA00022679"/>
    </source>
</evidence>
<evidence type="ECO:0000256" key="3">
    <source>
        <dbReference type="ARBA" id="ARBA00022777"/>
    </source>
</evidence>
<dbReference type="AlphaFoldDB" id="D5EL36"/>
<comment type="similarity">
    <text evidence="1">Belongs to the carbohydrate kinase PfkB family.</text>
</comment>
<protein>
    <submittedName>
        <fullName evidence="5">PfkB domain protein</fullName>
    </submittedName>
</protein>
<sequence length="323" mass="34482">MKELTNYDVVTVGEVLLRMSVPAGERLQGLGGLNAYPAGAEANVAANLARLGRSTAFLTVMPDQLLARGVEDQLKQAGVDTRGITWRDSGRLGTFFVEYATPPRSIQVIYDRAASCAAAMTLEDLDPSIVKGANVLHLSGITPALSKTNHALTRQVIDLAKESGVRVSFDVNYRAKLWSADAARATLTPLIENVDLLFCSQRDAQALWGIDHQGAALVDAIAGYTQATHIVCSQGEHAAVARVGTDYYEEPVLPVQVIDRLGAGDAMAAGYLYGQLCGKSEQALKYAMSMAGLALSQHGDFVQTSRTELESLVTGIATSEVIR</sequence>
<dbReference type="Pfam" id="PF00294">
    <property type="entry name" value="PfkB"/>
    <property type="match status" value="1"/>
</dbReference>
<dbReference type="Proteomes" id="UP000000925">
    <property type="component" value="Chromosome"/>
</dbReference>
<proteinExistence type="inferred from homology"/>
<name>D5EL36_CORAD</name>
<dbReference type="CDD" id="cd01166">
    <property type="entry name" value="KdgK"/>
    <property type="match status" value="1"/>
</dbReference>
<dbReference type="InterPro" id="IPR052700">
    <property type="entry name" value="Carb_kinase_PfkB-like"/>
</dbReference>
<dbReference type="PANTHER" id="PTHR43320">
    <property type="entry name" value="SUGAR KINASE"/>
    <property type="match status" value="1"/>
</dbReference>
<dbReference type="PANTHER" id="PTHR43320:SF2">
    <property type="entry name" value="2-DEHYDRO-3-DEOXYGLUCONOKINASE_2-DEHYDRO-3-DEOXYGALACTONOKINASE"/>
    <property type="match status" value="1"/>
</dbReference>
<dbReference type="InterPro" id="IPR029056">
    <property type="entry name" value="Ribokinase-like"/>
</dbReference>
<gene>
    <name evidence="5" type="ordered locus">Caka_0109</name>
</gene>
<dbReference type="HOGENOM" id="CLU_027634_6_0_0"/>
<dbReference type="eggNOG" id="COG0524">
    <property type="taxonomic scope" value="Bacteria"/>
</dbReference>
<dbReference type="STRING" id="583355.Caka_0109"/>
<dbReference type="KEGG" id="caa:Caka_0109"/>
<evidence type="ECO:0000256" key="1">
    <source>
        <dbReference type="ARBA" id="ARBA00010688"/>
    </source>
</evidence>
<dbReference type="Gene3D" id="3.40.1190.20">
    <property type="match status" value="1"/>
</dbReference>
<organism evidence="5 6">
    <name type="scientific">Coraliomargarita akajimensis (strain DSM 45221 / IAM 15411 / JCM 23193 / KCTC 12865 / 04OKA010-24)</name>
    <dbReference type="NCBI Taxonomy" id="583355"/>
    <lineage>
        <taxon>Bacteria</taxon>
        <taxon>Pseudomonadati</taxon>
        <taxon>Verrucomicrobiota</taxon>
        <taxon>Opitutia</taxon>
        <taxon>Puniceicoccales</taxon>
        <taxon>Coraliomargaritaceae</taxon>
        <taxon>Coraliomargarita</taxon>
    </lineage>
</organism>
<accession>D5EL36</accession>
<dbReference type="RefSeq" id="WP_013041864.1">
    <property type="nucleotide sequence ID" value="NC_014008.1"/>
</dbReference>
<evidence type="ECO:0000313" key="5">
    <source>
        <dbReference type="EMBL" id="ADE53138.1"/>
    </source>
</evidence>
<dbReference type="GO" id="GO:0016301">
    <property type="term" value="F:kinase activity"/>
    <property type="evidence" value="ECO:0007669"/>
    <property type="project" value="UniProtKB-KW"/>
</dbReference>
<reference evidence="5 6" key="1">
    <citation type="journal article" date="2010" name="Stand. Genomic Sci.">
        <title>Complete genome sequence of Coraliomargarita akajimensis type strain (04OKA010-24).</title>
        <authorList>
            <person name="Mavromatis K."/>
            <person name="Abt B."/>
            <person name="Brambilla E."/>
            <person name="Lapidus A."/>
            <person name="Copeland A."/>
            <person name="Deshpande S."/>
            <person name="Nolan M."/>
            <person name="Lucas S."/>
            <person name="Tice H."/>
            <person name="Cheng J.F."/>
            <person name="Han C."/>
            <person name="Detter J.C."/>
            <person name="Woyke T."/>
            <person name="Goodwin L."/>
            <person name="Pitluck S."/>
            <person name="Held B."/>
            <person name="Brettin T."/>
            <person name="Tapia R."/>
            <person name="Ivanova N."/>
            <person name="Mikhailova N."/>
            <person name="Pati A."/>
            <person name="Liolios K."/>
            <person name="Chen A."/>
            <person name="Palaniappan K."/>
            <person name="Land M."/>
            <person name="Hauser L."/>
            <person name="Chang Y.J."/>
            <person name="Jeffries C.D."/>
            <person name="Rohde M."/>
            <person name="Goker M."/>
            <person name="Bristow J."/>
            <person name="Eisen J.A."/>
            <person name="Markowitz V."/>
            <person name="Hugenholtz P."/>
            <person name="Klenk H.P."/>
            <person name="Kyrpides N.C."/>
        </authorList>
    </citation>
    <scope>NUCLEOTIDE SEQUENCE [LARGE SCALE GENOMIC DNA]</scope>
    <source>
        <strain evidence="6">DSM 45221 / IAM 15411 / JCM 23193 / KCTC 12865</strain>
    </source>
</reference>
<dbReference type="OrthoDB" id="9813569at2"/>
<dbReference type="SUPFAM" id="SSF53613">
    <property type="entry name" value="Ribokinase-like"/>
    <property type="match status" value="1"/>
</dbReference>
<dbReference type="EMBL" id="CP001998">
    <property type="protein sequence ID" value="ADE53138.1"/>
    <property type="molecule type" value="Genomic_DNA"/>
</dbReference>
<feature type="domain" description="Carbohydrate kinase PfkB" evidence="4">
    <location>
        <begin position="9"/>
        <end position="300"/>
    </location>
</feature>
<keyword evidence="2" id="KW-0808">Transferase</keyword>